<evidence type="ECO:0000256" key="9">
    <source>
        <dbReference type="SAM" id="MobiDB-lite"/>
    </source>
</evidence>
<keyword evidence="7" id="KW-0482">Metalloprotease</keyword>
<feature type="domain" description="Peptidase M43 pregnancy-associated plasma-A" evidence="11">
    <location>
        <begin position="226"/>
        <end position="331"/>
    </location>
</feature>
<gene>
    <name evidence="12" type="ORF">SLS59_002423</name>
</gene>
<sequence length="340" mass="36843">MSILRITFSTLILLSKQLSYRLLQQLSRIPCDHRYPTAQMRIPFLLASLGLLASAADPQPSGAPSTQFDCGTGTQSADQSFLDVLQQIQDGKAKGSLAARAAELAARDDPIKIQAVFHVVTTDAAKDSITNAMPQAQLDALNTAYNPYNIQFELQNVTWNTNDAWAVGNGADDGNMKSALRQGTYNTLNLYFQTDMAGGALGRCTLPSNLGSGKGNPSAYVGDGCNINANTMPDGLMDGFNKGMTAVHETGHWLGLLHTFEGKSCTGPGDYIDDTPVESTATDGCPTDPVKRSCPDQQKPDESDPIHNYMDYSIDDCYEGFTDLQVQRMKSMWGMFRNGN</sequence>
<reference evidence="12 13" key="1">
    <citation type="submission" date="2024-02" db="EMBL/GenBank/DDBJ databases">
        <title>De novo assembly and annotation of 12 fungi associated with fruit tree decline syndrome in Ontario, Canada.</title>
        <authorList>
            <person name="Sulman M."/>
            <person name="Ellouze W."/>
            <person name="Ilyukhin E."/>
        </authorList>
    </citation>
    <scope>NUCLEOTIDE SEQUENCE [LARGE SCALE GENOMIC DNA]</scope>
    <source>
        <strain evidence="12 13">M97-236</strain>
    </source>
</reference>
<dbReference type="PANTHER" id="PTHR47466">
    <property type="match status" value="1"/>
</dbReference>
<dbReference type="Gene3D" id="3.40.390.10">
    <property type="entry name" value="Collagenase (Catalytic Domain)"/>
    <property type="match status" value="1"/>
</dbReference>
<protein>
    <recommendedName>
        <fullName evidence="11">Peptidase M43 pregnancy-associated plasma-A domain-containing protein</fullName>
    </recommendedName>
</protein>
<evidence type="ECO:0000256" key="7">
    <source>
        <dbReference type="ARBA" id="ARBA00023049"/>
    </source>
</evidence>
<evidence type="ECO:0000256" key="4">
    <source>
        <dbReference type="ARBA" id="ARBA00022729"/>
    </source>
</evidence>
<dbReference type="InterPro" id="IPR024079">
    <property type="entry name" value="MetalloPept_cat_dom_sf"/>
</dbReference>
<feature type="chain" id="PRO_5046499365" description="Peptidase M43 pregnancy-associated plasma-A domain-containing protein" evidence="10">
    <location>
        <begin position="20"/>
        <end position="340"/>
    </location>
</feature>
<comment type="caution">
    <text evidence="12">The sequence shown here is derived from an EMBL/GenBank/DDBJ whole genome shotgun (WGS) entry which is preliminary data.</text>
</comment>
<proteinExistence type="inferred from homology"/>
<keyword evidence="2" id="KW-0645">Protease</keyword>
<dbReference type="SUPFAM" id="SSF55486">
    <property type="entry name" value="Metalloproteases ('zincins'), catalytic domain"/>
    <property type="match status" value="1"/>
</dbReference>
<keyword evidence="5" id="KW-0378">Hydrolase</keyword>
<evidence type="ECO:0000313" key="12">
    <source>
        <dbReference type="EMBL" id="KAL1607456.1"/>
    </source>
</evidence>
<feature type="region of interest" description="Disordered" evidence="9">
    <location>
        <begin position="279"/>
        <end position="306"/>
    </location>
</feature>
<keyword evidence="3" id="KW-0479">Metal-binding</keyword>
<feature type="compositionally biased region" description="Basic and acidic residues" evidence="9">
    <location>
        <begin position="289"/>
        <end position="305"/>
    </location>
</feature>
<evidence type="ECO:0000256" key="2">
    <source>
        <dbReference type="ARBA" id="ARBA00022670"/>
    </source>
</evidence>
<evidence type="ECO:0000259" key="11">
    <source>
        <dbReference type="Pfam" id="PF05572"/>
    </source>
</evidence>
<keyword evidence="4 10" id="KW-0732">Signal</keyword>
<dbReference type="InterPro" id="IPR008754">
    <property type="entry name" value="Peptidase_M43"/>
</dbReference>
<dbReference type="Proteomes" id="UP001521222">
    <property type="component" value="Unassembled WGS sequence"/>
</dbReference>
<organism evidence="12 13">
    <name type="scientific">Nothophoma quercina</name>
    <dbReference type="NCBI Taxonomy" id="749835"/>
    <lineage>
        <taxon>Eukaryota</taxon>
        <taxon>Fungi</taxon>
        <taxon>Dikarya</taxon>
        <taxon>Ascomycota</taxon>
        <taxon>Pezizomycotina</taxon>
        <taxon>Dothideomycetes</taxon>
        <taxon>Pleosporomycetidae</taxon>
        <taxon>Pleosporales</taxon>
        <taxon>Pleosporineae</taxon>
        <taxon>Didymellaceae</taxon>
        <taxon>Nothophoma</taxon>
    </lineage>
</organism>
<feature type="signal peptide" evidence="10">
    <location>
        <begin position="1"/>
        <end position="19"/>
    </location>
</feature>
<evidence type="ECO:0000313" key="13">
    <source>
        <dbReference type="Proteomes" id="UP001521222"/>
    </source>
</evidence>
<evidence type="ECO:0000256" key="6">
    <source>
        <dbReference type="ARBA" id="ARBA00022833"/>
    </source>
</evidence>
<dbReference type="PANTHER" id="PTHR47466:SF1">
    <property type="entry name" value="METALLOPROTEASE MEP1 (AFU_ORTHOLOGUE AFUA_1G07730)-RELATED"/>
    <property type="match status" value="1"/>
</dbReference>
<evidence type="ECO:0000256" key="1">
    <source>
        <dbReference type="ARBA" id="ARBA00008721"/>
    </source>
</evidence>
<keyword evidence="8" id="KW-1015">Disulfide bond</keyword>
<keyword evidence="13" id="KW-1185">Reference proteome</keyword>
<evidence type="ECO:0000256" key="3">
    <source>
        <dbReference type="ARBA" id="ARBA00022723"/>
    </source>
</evidence>
<accession>A0ABR3RSP6</accession>
<dbReference type="EMBL" id="JAKIXB020000006">
    <property type="protein sequence ID" value="KAL1607456.1"/>
    <property type="molecule type" value="Genomic_DNA"/>
</dbReference>
<keyword evidence="6" id="KW-0862">Zinc</keyword>
<evidence type="ECO:0000256" key="5">
    <source>
        <dbReference type="ARBA" id="ARBA00022801"/>
    </source>
</evidence>
<evidence type="ECO:0000256" key="8">
    <source>
        <dbReference type="ARBA" id="ARBA00023157"/>
    </source>
</evidence>
<comment type="similarity">
    <text evidence="1">Belongs to the peptidase M43B family.</text>
</comment>
<evidence type="ECO:0000256" key="10">
    <source>
        <dbReference type="SAM" id="SignalP"/>
    </source>
</evidence>
<dbReference type="Pfam" id="PF05572">
    <property type="entry name" value="Peptidase_M43"/>
    <property type="match status" value="1"/>
</dbReference>
<name>A0ABR3RSP6_9PLEO</name>
<dbReference type="CDD" id="cd04275">
    <property type="entry name" value="ZnMc_pappalysin_like"/>
    <property type="match status" value="1"/>
</dbReference>